<keyword evidence="2" id="KW-1185">Reference proteome</keyword>
<evidence type="ECO:0000313" key="2">
    <source>
        <dbReference type="Proteomes" id="UP000053647"/>
    </source>
</evidence>
<accession>A0A0C9TVF6</accession>
<organism evidence="1 2">
    <name type="scientific">Paxillus involutus ATCC 200175</name>
    <dbReference type="NCBI Taxonomy" id="664439"/>
    <lineage>
        <taxon>Eukaryota</taxon>
        <taxon>Fungi</taxon>
        <taxon>Dikarya</taxon>
        <taxon>Basidiomycota</taxon>
        <taxon>Agaricomycotina</taxon>
        <taxon>Agaricomycetes</taxon>
        <taxon>Agaricomycetidae</taxon>
        <taxon>Boletales</taxon>
        <taxon>Paxilineae</taxon>
        <taxon>Paxillaceae</taxon>
        <taxon>Paxillus</taxon>
    </lineage>
</organism>
<proteinExistence type="predicted"/>
<sequence length="97" mass="11297">MRTEWCKARARANRWAEEVMLLKEEMRRVLAFLDWHSKWWVSQAGRRTNLDGVLTEGLVAYALRQADIRCAMRESFHELWKHRSAPPNPADASASAT</sequence>
<reference evidence="1 2" key="1">
    <citation type="submission" date="2014-06" db="EMBL/GenBank/DDBJ databases">
        <authorList>
            <consortium name="DOE Joint Genome Institute"/>
            <person name="Kuo A."/>
            <person name="Kohler A."/>
            <person name="Nagy L.G."/>
            <person name="Floudas D."/>
            <person name="Copeland A."/>
            <person name="Barry K.W."/>
            <person name="Cichocki N."/>
            <person name="Veneault-Fourrey C."/>
            <person name="LaButti K."/>
            <person name="Lindquist E.A."/>
            <person name="Lipzen A."/>
            <person name="Lundell T."/>
            <person name="Morin E."/>
            <person name="Murat C."/>
            <person name="Sun H."/>
            <person name="Tunlid A."/>
            <person name="Henrissat B."/>
            <person name="Grigoriev I.V."/>
            <person name="Hibbett D.S."/>
            <person name="Martin F."/>
            <person name="Nordberg H.P."/>
            <person name="Cantor M.N."/>
            <person name="Hua S.X."/>
        </authorList>
    </citation>
    <scope>NUCLEOTIDE SEQUENCE [LARGE SCALE GENOMIC DNA]</scope>
    <source>
        <strain evidence="1 2">ATCC 200175</strain>
    </source>
</reference>
<name>A0A0C9TVF6_PAXIN</name>
<reference evidence="2" key="2">
    <citation type="submission" date="2015-01" db="EMBL/GenBank/DDBJ databases">
        <title>Evolutionary Origins and Diversification of the Mycorrhizal Mutualists.</title>
        <authorList>
            <consortium name="DOE Joint Genome Institute"/>
            <consortium name="Mycorrhizal Genomics Consortium"/>
            <person name="Kohler A."/>
            <person name="Kuo A."/>
            <person name="Nagy L.G."/>
            <person name="Floudas D."/>
            <person name="Copeland A."/>
            <person name="Barry K.W."/>
            <person name="Cichocki N."/>
            <person name="Veneault-Fourrey C."/>
            <person name="LaButti K."/>
            <person name="Lindquist E.A."/>
            <person name="Lipzen A."/>
            <person name="Lundell T."/>
            <person name="Morin E."/>
            <person name="Murat C."/>
            <person name="Riley R."/>
            <person name="Ohm R."/>
            <person name="Sun H."/>
            <person name="Tunlid A."/>
            <person name="Henrissat B."/>
            <person name="Grigoriev I.V."/>
            <person name="Hibbett D.S."/>
            <person name="Martin F."/>
        </authorList>
    </citation>
    <scope>NUCLEOTIDE SEQUENCE [LARGE SCALE GENOMIC DNA]</scope>
    <source>
        <strain evidence="2">ATCC 200175</strain>
    </source>
</reference>
<dbReference type="AlphaFoldDB" id="A0A0C9TVF6"/>
<gene>
    <name evidence="1" type="ORF">PAXINDRAFT_84711</name>
</gene>
<dbReference type="Proteomes" id="UP000053647">
    <property type="component" value="Unassembled WGS sequence"/>
</dbReference>
<dbReference type="OrthoDB" id="2618192at2759"/>
<dbReference type="EMBL" id="KN819383">
    <property type="protein sequence ID" value="KIJ11296.1"/>
    <property type="molecule type" value="Genomic_DNA"/>
</dbReference>
<evidence type="ECO:0000313" key="1">
    <source>
        <dbReference type="EMBL" id="KIJ11296.1"/>
    </source>
</evidence>
<protein>
    <submittedName>
        <fullName evidence="1">Uncharacterized protein</fullName>
    </submittedName>
</protein>
<dbReference type="HOGENOM" id="CLU_003703_7_1_1"/>